<accession>A0ACC2SWJ5</accession>
<evidence type="ECO:0000313" key="1">
    <source>
        <dbReference type="EMBL" id="KAJ9066642.1"/>
    </source>
</evidence>
<gene>
    <name evidence="1" type="ORF">DSO57_1007715</name>
</gene>
<dbReference type="EMBL" id="QTSX02004283">
    <property type="protein sequence ID" value="KAJ9066642.1"/>
    <property type="molecule type" value="Genomic_DNA"/>
</dbReference>
<comment type="caution">
    <text evidence="1">The sequence shown here is derived from an EMBL/GenBank/DDBJ whole genome shotgun (WGS) entry which is preliminary data.</text>
</comment>
<proteinExistence type="predicted"/>
<keyword evidence="2" id="KW-1185">Reference proteome</keyword>
<organism evidence="1 2">
    <name type="scientific">Entomophthora muscae</name>
    <dbReference type="NCBI Taxonomy" id="34485"/>
    <lineage>
        <taxon>Eukaryota</taxon>
        <taxon>Fungi</taxon>
        <taxon>Fungi incertae sedis</taxon>
        <taxon>Zoopagomycota</taxon>
        <taxon>Entomophthoromycotina</taxon>
        <taxon>Entomophthoromycetes</taxon>
        <taxon>Entomophthorales</taxon>
        <taxon>Entomophthoraceae</taxon>
        <taxon>Entomophthora</taxon>
    </lineage>
</organism>
<sequence>MGFLQWLWVAGTMGTFGIDEGEEWVGKGNFSEYHKRHVMGINLLDMPFACSRDRHQICASHLNMVYEWSSPVVIHTPHKCKQERCVIYSKIIFSQGIKVETWPQLFFNQETSLMNIFSRHLGKARHVTMDHLVKRSFLGPGTRCIYYKLLGFVIQGSYHINLIHNTTSNGFFTITYPVPLGNGLPDVVYGDIPCSFIPPKQPIDFFEAYDPPEFKKT</sequence>
<protein>
    <submittedName>
        <fullName evidence="1">Uncharacterized protein</fullName>
    </submittedName>
</protein>
<evidence type="ECO:0000313" key="2">
    <source>
        <dbReference type="Proteomes" id="UP001165960"/>
    </source>
</evidence>
<dbReference type="Proteomes" id="UP001165960">
    <property type="component" value="Unassembled WGS sequence"/>
</dbReference>
<reference evidence="1" key="1">
    <citation type="submission" date="2022-04" db="EMBL/GenBank/DDBJ databases">
        <title>Genome of the entomopathogenic fungus Entomophthora muscae.</title>
        <authorList>
            <person name="Elya C."/>
            <person name="Lovett B.R."/>
            <person name="Lee E."/>
            <person name="Macias A.M."/>
            <person name="Hajek A.E."/>
            <person name="De Bivort B.L."/>
            <person name="Kasson M.T."/>
            <person name="De Fine Licht H.H."/>
            <person name="Stajich J.E."/>
        </authorList>
    </citation>
    <scope>NUCLEOTIDE SEQUENCE</scope>
    <source>
        <strain evidence="1">Berkeley</strain>
    </source>
</reference>
<name>A0ACC2SWJ5_9FUNG</name>